<feature type="domain" description="HTH tetR-type" evidence="6">
    <location>
        <begin position="64"/>
        <end position="124"/>
    </location>
</feature>
<feature type="region of interest" description="Disordered" evidence="5">
    <location>
        <begin position="1"/>
        <end position="20"/>
    </location>
</feature>
<reference evidence="8" key="1">
    <citation type="submission" date="2018-09" db="EMBL/GenBank/DDBJ databases">
        <authorList>
            <person name="Zhu H."/>
        </authorList>
    </citation>
    <scope>NUCLEOTIDE SEQUENCE [LARGE SCALE GENOMIC DNA]</scope>
    <source>
        <strain evidence="8">K1R23-30</strain>
    </source>
</reference>
<evidence type="ECO:0000313" key="8">
    <source>
        <dbReference type="Proteomes" id="UP000265955"/>
    </source>
</evidence>
<feature type="DNA-binding region" description="H-T-H motif" evidence="4">
    <location>
        <begin position="87"/>
        <end position="106"/>
    </location>
</feature>
<dbReference type="GO" id="GO:0003700">
    <property type="term" value="F:DNA-binding transcription factor activity"/>
    <property type="evidence" value="ECO:0007669"/>
    <property type="project" value="TreeGrafter"/>
</dbReference>
<gene>
    <name evidence="7" type="ORF">D3871_19205</name>
</gene>
<comment type="caution">
    <text evidence="7">The sequence shown here is derived from an EMBL/GenBank/DDBJ whole genome shotgun (WGS) entry which is preliminary data.</text>
</comment>
<evidence type="ECO:0000313" key="7">
    <source>
        <dbReference type="EMBL" id="RJF95528.1"/>
    </source>
</evidence>
<evidence type="ECO:0000256" key="2">
    <source>
        <dbReference type="ARBA" id="ARBA00023125"/>
    </source>
</evidence>
<dbReference type="InterPro" id="IPR009057">
    <property type="entry name" value="Homeodomain-like_sf"/>
</dbReference>
<dbReference type="GO" id="GO:0000976">
    <property type="term" value="F:transcription cis-regulatory region binding"/>
    <property type="evidence" value="ECO:0007669"/>
    <property type="project" value="TreeGrafter"/>
</dbReference>
<dbReference type="Gene3D" id="1.10.357.10">
    <property type="entry name" value="Tetracycline Repressor, domain 2"/>
    <property type="match status" value="1"/>
</dbReference>
<dbReference type="Pfam" id="PF00440">
    <property type="entry name" value="TetR_N"/>
    <property type="match status" value="1"/>
</dbReference>
<keyword evidence="8" id="KW-1185">Reference proteome</keyword>
<evidence type="ECO:0000256" key="3">
    <source>
        <dbReference type="ARBA" id="ARBA00023163"/>
    </source>
</evidence>
<dbReference type="PROSITE" id="PS50977">
    <property type="entry name" value="HTH_TETR_2"/>
    <property type="match status" value="1"/>
</dbReference>
<dbReference type="SUPFAM" id="SSF46689">
    <property type="entry name" value="Homeodomain-like"/>
    <property type="match status" value="1"/>
</dbReference>
<keyword evidence="1" id="KW-0805">Transcription regulation</keyword>
<keyword evidence="3" id="KW-0804">Transcription</keyword>
<evidence type="ECO:0000259" key="6">
    <source>
        <dbReference type="PROSITE" id="PS50977"/>
    </source>
</evidence>
<dbReference type="Proteomes" id="UP000265955">
    <property type="component" value="Unassembled WGS sequence"/>
</dbReference>
<accession>A0A3A3FJ54</accession>
<protein>
    <submittedName>
        <fullName evidence="7">TetR/AcrR family transcriptional regulator</fullName>
    </submittedName>
</protein>
<dbReference type="PANTHER" id="PTHR30055">
    <property type="entry name" value="HTH-TYPE TRANSCRIPTIONAL REGULATOR RUTR"/>
    <property type="match status" value="1"/>
</dbReference>
<name>A0A3A3FJ54_9BURK</name>
<dbReference type="InterPro" id="IPR001647">
    <property type="entry name" value="HTH_TetR"/>
</dbReference>
<keyword evidence="2 4" id="KW-0238">DNA-binding</keyword>
<proteinExistence type="predicted"/>
<evidence type="ECO:0000256" key="1">
    <source>
        <dbReference type="ARBA" id="ARBA00023015"/>
    </source>
</evidence>
<organism evidence="7 8">
    <name type="scientific">Noviherbaspirillum saxi</name>
    <dbReference type="NCBI Taxonomy" id="2320863"/>
    <lineage>
        <taxon>Bacteria</taxon>
        <taxon>Pseudomonadati</taxon>
        <taxon>Pseudomonadota</taxon>
        <taxon>Betaproteobacteria</taxon>
        <taxon>Burkholderiales</taxon>
        <taxon>Oxalobacteraceae</taxon>
        <taxon>Noviherbaspirillum</taxon>
    </lineage>
</organism>
<dbReference type="PANTHER" id="PTHR30055:SF234">
    <property type="entry name" value="HTH-TYPE TRANSCRIPTIONAL REGULATOR BETI"/>
    <property type="match status" value="1"/>
</dbReference>
<dbReference type="AlphaFoldDB" id="A0A3A3FJ54"/>
<evidence type="ECO:0000256" key="5">
    <source>
        <dbReference type="SAM" id="MobiDB-lite"/>
    </source>
</evidence>
<sequence>MAKVGDWHTSPKCHRHPPHRDINSFPSLIWHVEIGRIMRTSGNMKKDPSHKSQKGKSGSQERTQTTLDNLCEAACRILEQGDRSELTTQKVAEVSGYGVGTVYQYFSNKDELLETLAMRELDRMLGVAGRILASWNATPTAAIMNSRRLIAAMIEIIGERPRLGGILRTEMINAPEDSALGQGLQRYHRLIVGMASGAHPENSHRLQADSARFVLFRAISGTIQTAAVERPSLLRSREFEDEMVRLILGFLSYTLPEEGSSTVTSPV</sequence>
<feature type="region of interest" description="Disordered" evidence="5">
    <location>
        <begin position="40"/>
        <end position="63"/>
    </location>
</feature>
<dbReference type="InterPro" id="IPR050109">
    <property type="entry name" value="HTH-type_TetR-like_transc_reg"/>
</dbReference>
<evidence type="ECO:0000256" key="4">
    <source>
        <dbReference type="PROSITE-ProRule" id="PRU00335"/>
    </source>
</evidence>
<dbReference type="EMBL" id="QYUO01000002">
    <property type="protein sequence ID" value="RJF95528.1"/>
    <property type="molecule type" value="Genomic_DNA"/>
</dbReference>